<gene>
    <name evidence="1" type="ORF">SCALOS_LOCUS9072</name>
</gene>
<reference evidence="1" key="1">
    <citation type="submission" date="2021-06" db="EMBL/GenBank/DDBJ databases">
        <authorList>
            <person name="Kallberg Y."/>
            <person name="Tangrot J."/>
            <person name="Rosling A."/>
        </authorList>
    </citation>
    <scope>NUCLEOTIDE SEQUENCE</scope>
    <source>
        <strain evidence="1">AU212A</strain>
    </source>
</reference>
<feature type="non-terminal residue" evidence="1">
    <location>
        <position position="94"/>
    </location>
</feature>
<proteinExistence type="predicted"/>
<organism evidence="1 2">
    <name type="scientific">Scutellospora calospora</name>
    <dbReference type="NCBI Taxonomy" id="85575"/>
    <lineage>
        <taxon>Eukaryota</taxon>
        <taxon>Fungi</taxon>
        <taxon>Fungi incertae sedis</taxon>
        <taxon>Mucoromycota</taxon>
        <taxon>Glomeromycotina</taxon>
        <taxon>Glomeromycetes</taxon>
        <taxon>Diversisporales</taxon>
        <taxon>Gigasporaceae</taxon>
        <taxon>Scutellospora</taxon>
    </lineage>
</organism>
<keyword evidence="2" id="KW-1185">Reference proteome</keyword>
<sequence length="94" mass="10722">MGKKTVTFADGINTENYETSYAKLKNILSNKAKGLTDPVKNVEDKWELLPAFLKVKGLVKQHIDSFNFFVETELKKIIRANDMITSDVDPAFWL</sequence>
<dbReference type="EMBL" id="CAJVPM010026492">
    <property type="protein sequence ID" value="CAG8662220.1"/>
    <property type="molecule type" value="Genomic_DNA"/>
</dbReference>
<evidence type="ECO:0000313" key="2">
    <source>
        <dbReference type="Proteomes" id="UP000789860"/>
    </source>
</evidence>
<name>A0ACA9NLC6_9GLOM</name>
<evidence type="ECO:0000313" key="1">
    <source>
        <dbReference type="EMBL" id="CAG8662220.1"/>
    </source>
</evidence>
<accession>A0ACA9NLC6</accession>
<protein>
    <submittedName>
        <fullName evidence="1">8045_t:CDS:1</fullName>
    </submittedName>
</protein>
<dbReference type="Proteomes" id="UP000789860">
    <property type="component" value="Unassembled WGS sequence"/>
</dbReference>
<comment type="caution">
    <text evidence="1">The sequence shown here is derived from an EMBL/GenBank/DDBJ whole genome shotgun (WGS) entry which is preliminary data.</text>
</comment>